<dbReference type="InterPro" id="IPR000477">
    <property type="entry name" value="RT_dom"/>
</dbReference>
<accession>A0AAV3QMA7</accession>
<dbReference type="AlphaFoldDB" id="A0AAV3QMA7"/>
<dbReference type="Gene3D" id="3.10.10.10">
    <property type="entry name" value="HIV Type 1 Reverse Transcriptase, subunit A, domain 1"/>
    <property type="match status" value="1"/>
</dbReference>
<dbReference type="EMBL" id="BAABME010004881">
    <property type="protein sequence ID" value="GAA0163880.1"/>
    <property type="molecule type" value="Genomic_DNA"/>
</dbReference>
<protein>
    <recommendedName>
        <fullName evidence="1">Reverse transcriptase domain-containing protein</fullName>
    </recommendedName>
</protein>
<organism evidence="2 3">
    <name type="scientific">Lithospermum erythrorhizon</name>
    <name type="common">Purple gromwell</name>
    <name type="synonym">Lithospermum officinale var. erythrorhizon</name>
    <dbReference type="NCBI Taxonomy" id="34254"/>
    <lineage>
        <taxon>Eukaryota</taxon>
        <taxon>Viridiplantae</taxon>
        <taxon>Streptophyta</taxon>
        <taxon>Embryophyta</taxon>
        <taxon>Tracheophyta</taxon>
        <taxon>Spermatophyta</taxon>
        <taxon>Magnoliopsida</taxon>
        <taxon>eudicotyledons</taxon>
        <taxon>Gunneridae</taxon>
        <taxon>Pentapetalae</taxon>
        <taxon>asterids</taxon>
        <taxon>lamiids</taxon>
        <taxon>Boraginales</taxon>
        <taxon>Boraginaceae</taxon>
        <taxon>Boraginoideae</taxon>
        <taxon>Lithospermeae</taxon>
        <taxon>Lithospermum</taxon>
    </lineage>
</organism>
<dbReference type="Proteomes" id="UP001454036">
    <property type="component" value="Unassembled WGS sequence"/>
</dbReference>
<dbReference type="PANTHER" id="PTHR24559">
    <property type="entry name" value="TRANSPOSON TY3-I GAG-POL POLYPROTEIN"/>
    <property type="match status" value="1"/>
</dbReference>
<dbReference type="InterPro" id="IPR043502">
    <property type="entry name" value="DNA/RNA_pol_sf"/>
</dbReference>
<evidence type="ECO:0000259" key="1">
    <source>
        <dbReference type="Pfam" id="PF00078"/>
    </source>
</evidence>
<proteinExistence type="predicted"/>
<dbReference type="Pfam" id="PF00078">
    <property type="entry name" value="RVT_1"/>
    <property type="match status" value="1"/>
</dbReference>
<dbReference type="PANTHER" id="PTHR24559:SF430">
    <property type="entry name" value="RNA-DIRECTED DNA POLYMERASE"/>
    <property type="match status" value="1"/>
</dbReference>
<keyword evidence="3" id="KW-1185">Reference proteome</keyword>
<dbReference type="Gene3D" id="3.30.70.270">
    <property type="match status" value="1"/>
</dbReference>
<dbReference type="InterPro" id="IPR053134">
    <property type="entry name" value="RNA-dir_DNA_polymerase"/>
</dbReference>
<reference evidence="2 3" key="1">
    <citation type="submission" date="2024-01" db="EMBL/GenBank/DDBJ databases">
        <title>The complete chloroplast genome sequence of Lithospermum erythrorhizon: insights into the phylogenetic relationship among Boraginaceae species and the maternal lineages of purple gromwells.</title>
        <authorList>
            <person name="Okada T."/>
            <person name="Watanabe K."/>
        </authorList>
    </citation>
    <scope>NUCLEOTIDE SEQUENCE [LARGE SCALE GENOMIC DNA]</scope>
</reference>
<gene>
    <name evidence="2" type="ORF">LIER_19647</name>
</gene>
<dbReference type="CDD" id="cd01647">
    <property type="entry name" value="RT_LTR"/>
    <property type="match status" value="1"/>
</dbReference>
<name>A0AAV3QMA7_LITER</name>
<evidence type="ECO:0000313" key="2">
    <source>
        <dbReference type="EMBL" id="GAA0163880.1"/>
    </source>
</evidence>
<comment type="caution">
    <text evidence="2">The sequence shown here is derived from an EMBL/GenBank/DDBJ whole genome shotgun (WGS) entry which is preliminary data.</text>
</comment>
<dbReference type="InterPro" id="IPR043128">
    <property type="entry name" value="Rev_trsase/Diguanyl_cyclase"/>
</dbReference>
<feature type="domain" description="Reverse transcriptase" evidence="1">
    <location>
        <begin position="7"/>
        <end position="110"/>
    </location>
</feature>
<evidence type="ECO:0000313" key="3">
    <source>
        <dbReference type="Proteomes" id="UP001454036"/>
    </source>
</evidence>
<sequence>MCTNFTSINKACPKDFYPLPCLGRLVDGSVGHEVFDFMDASRGYHQIRMLPENEENTTFITKYGLYNWRVMSFVLKNARATYQRIVNAIFEPQVGRNMEIYMDDMLVKSKVRGEDL</sequence>
<dbReference type="SUPFAM" id="SSF56672">
    <property type="entry name" value="DNA/RNA polymerases"/>
    <property type="match status" value="1"/>
</dbReference>